<sequence length="172" mass="19686">MFGHDRLLRNFQKSMKGMVPGNIAYDFFNLELTDWVRVSRLPIEYYDARVLTFIRNHIGVTVKVDKNTMSKERGKYVRLCVQVDLTKPLLAMFAVTKSLYKIEYEGLHLLCLSYGCFGHFKEGCVDQVDHISKDVVMGRNNVLVDGGATTLIHGDKKDGPWTIMHKAISTRK</sequence>
<accession>A0A9D4VK23</accession>
<dbReference type="Gramene" id="Psat07G0192900-T1">
    <property type="protein sequence ID" value="KAI5385122.1"/>
    <property type="gene ID" value="KIW84_071929"/>
</dbReference>
<dbReference type="EMBL" id="JAMSHJ010000007">
    <property type="protein sequence ID" value="KAI5385122.1"/>
    <property type="molecule type" value="Genomic_DNA"/>
</dbReference>
<evidence type="ECO:0000313" key="2">
    <source>
        <dbReference type="Proteomes" id="UP001058974"/>
    </source>
</evidence>
<gene>
    <name evidence="1" type="ORF">KIW84_071929</name>
</gene>
<name>A0A9D4VK23_PEA</name>
<dbReference type="Proteomes" id="UP001058974">
    <property type="component" value="Chromosome 7"/>
</dbReference>
<organism evidence="1 2">
    <name type="scientific">Pisum sativum</name>
    <name type="common">Garden pea</name>
    <name type="synonym">Lathyrus oleraceus</name>
    <dbReference type="NCBI Taxonomy" id="3888"/>
    <lineage>
        <taxon>Eukaryota</taxon>
        <taxon>Viridiplantae</taxon>
        <taxon>Streptophyta</taxon>
        <taxon>Embryophyta</taxon>
        <taxon>Tracheophyta</taxon>
        <taxon>Spermatophyta</taxon>
        <taxon>Magnoliopsida</taxon>
        <taxon>eudicotyledons</taxon>
        <taxon>Gunneridae</taxon>
        <taxon>Pentapetalae</taxon>
        <taxon>rosids</taxon>
        <taxon>fabids</taxon>
        <taxon>Fabales</taxon>
        <taxon>Fabaceae</taxon>
        <taxon>Papilionoideae</taxon>
        <taxon>50 kb inversion clade</taxon>
        <taxon>NPAAA clade</taxon>
        <taxon>Hologalegina</taxon>
        <taxon>IRL clade</taxon>
        <taxon>Fabeae</taxon>
        <taxon>Lathyrus</taxon>
    </lineage>
</organism>
<evidence type="ECO:0000313" key="1">
    <source>
        <dbReference type="EMBL" id="KAI5385122.1"/>
    </source>
</evidence>
<comment type="caution">
    <text evidence="1">The sequence shown here is derived from an EMBL/GenBank/DDBJ whole genome shotgun (WGS) entry which is preliminary data.</text>
</comment>
<keyword evidence="2" id="KW-1185">Reference proteome</keyword>
<dbReference type="AlphaFoldDB" id="A0A9D4VK23"/>
<dbReference type="InterPro" id="IPR040256">
    <property type="entry name" value="At4g02000-like"/>
</dbReference>
<dbReference type="PANTHER" id="PTHR31286:SF99">
    <property type="entry name" value="DUF4283 DOMAIN-CONTAINING PROTEIN"/>
    <property type="match status" value="1"/>
</dbReference>
<proteinExistence type="predicted"/>
<reference evidence="1 2" key="1">
    <citation type="journal article" date="2022" name="Nat. Genet.">
        <title>Improved pea reference genome and pan-genome highlight genomic features and evolutionary characteristics.</title>
        <authorList>
            <person name="Yang T."/>
            <person name="Liu R."/>
            <person name="Luo Y."/>
            <person name="Hu S."/>
            <person name="Wang D."/>
            <person name="Wang C."/>
            <person name="Pandey M.K."/>
            <person name="Ge S."/>
            <person name="Xu Q."/>
            <person name="Li N."/>
            <person name="Li G."/>
            <person name="Huang Y."/>
            <person name="Saxena R.K."/>
            <person name="Ji Y."/>
            <person name="Li M."/>
            <person name="Yan X."/>
            <person name="He Y."/>
            <person name="Liu Y."/>
            <person name="Wang X."/>
            <person name="Xiang C."/>
            <person name="Varshney R.K."/>
            <person name="Ding H."/>
            <person name="Gao S."/>
            <person name="Zong X."/>
        </authorList>
    </citation>
    <scope>NUCLEOTIDE SEQUENCE [LARGE SCALE GENOMIC DNA]</scope>
    <source>
        <strain evidence="1 2">cv. Zhongwan 6</strain>
    </source>
</reference>
<protein>
    <submittedName>
        <fullName evidence="1">Uncharacterized protein</fullName>
    </submittedName>
</protein>
<dbReference type="PANTHER" id="PTHR31286">
    <property type="entry name" value="GLYCINE-RICH CELL WALL STRUCTURAL PROTEIN 1.8-LIKE"/>
    <property type="match status" value="1"/>
</dbReference>